<comment type="similarity">
    <text evidence="1">Belongs to the peptidase C14B family.</text>
</comment>
<gene>
    <name evidence="3" type="ORF">PG999_013887</name>
</gene>
<dbReference type="InterPro" id="IPR011600">
    <property type="entry name" value="Pept_C14_caspase"/>
</dbReference>
<sequence>MAFACEVPGEVPTRWAIVVGVDQYHEDDPRWNLHGCCNDAVLMFNFFSSDLRVPQHQILLHLARNRLSSAATETDPPSKAATYWGFRKSLEIVSNKARPGDHVYIHFSGHGNREPTTLPEEKGSMALDERLCFTDNEMTDHELGLILDEMASSPRSLVVFVSLDCCFSGGATRWGKEWAVRCKPPVHERVEEPPSTSRSWGYSEFDPSSENLRHADWDKGWIYRDRGYNVIAACQPNEKAREGRISDSGLCHGALTPILVSCFKNLGYKKPFTTYAEFQARLETTLKTDLGKDTQQQPILLGPRNRVVFEAYECNTQIWAHVKSVENDRVNPIDSSPLDTVNVTVTEVRSYESVAEMPTFQGAPFFSDISGSVKSGWQAVLVKSAKEIRARIHPDNTKASIDTASELRRNMQYIAGITPVSVKIAFATEQSQPMESYQTDFIVRVIDGKLEIRRSDGRPFEHLPMIHPATASPDTIAERLVYTLQHMNLFMGLLHLQRHRKSAPFDLDVQRVEPEDDESESSWEIKFHNKFNKSLFITIFNLTPLHGIFQVVPDQEGHGIEVSPGELLPTIILDIKVPKSLLAQRCNDPSFRMRDVFKIFITTEHTNLRHYELEDLVGDENSGFRHAKVRRLFNEPPVTWWSMEKEIDTLNHAD</sequence>
<evidence type="ECO:0000259" key="2">
    <source>
        <dbReference type="Pfam" id="PF00656"/>
    </source>
</evidence>
<dbReference type="PANTHER" id="PTHR48104">
    <property type="entry name" value="METACASPASE-4"/>
    <property type="match status" value="1"/>
</dbReference>
<keyword evidence="4" id="KW-1185">Reference proteome</keyword>
<proteinExistence type="inferred from homology"/>
<feature type="domain" description="Peptidase C14 caspase" evidence="2">
    <location>
        <begin position="13"/>
        <end position="242"/>
    </location>
</feature>
<dbReference type="PANTHER" id="PTHR48104:SF30">
    <property type="entry name" value="METACASPASE-1"/>
    <property type="match status" value="1"/>
</dbReference>
<dbReference type="Pfam" id="PF00656">
    <property type="entry name" value="Peptidase_C14"/>
    <property type="match status" value="1"/>
</dbReference>
<evidence type="ECO:0000313" key="3">
    <source>
        <dbReference type="EMBL" id="KAK8095865.1"/>
    </source>
</evidence>
<name>A0AAW0Q8J0_9PEZI</name>
<evidence type="ECO:0000256" key="1">
    <source>
        <dbReference type="ARBA" id="ARBA00009005"/>
    </source>
</evidence>
<dbReference type="AlphaFoldDB" id="A0AAW0Q8J0"/>
<comment type="caution">
    <text evidence="3">The sequence shown here is derived from an EMBL/GenBank/DDBJ whole genome shotgun (WGS) entry which is preliminary data.</text>
</comment>
<protein>
    <recommendedName>
        <fullName evidence="2">Peptidase C14 caspase domain-containing protein</fullName>
    </recommendedName>
</protein>
<dbReference type="Gene3D" id="3.40.50.1460">
    <property type="match status" value="1"/>
</dbReference>
<organism evidence="3 4">
    <name type="scientific">Apiospora kogelbergensis</name>
    <dbReference type="NCBI Taxonomy" id="1337665"/>
    <lineage>
        <taxon>Eukaryota</taxon>
        <taxon>Fungi</taxon>
        <taxon>Dikarya</taxon>
        <taxon>Ascomycota</taxon>
        <taxon>Pezizomycotina</taxon>
        <taxon>Sordariomycetes</taxon>
        <taxon>Xylariomycetidae</taxon>
        <taxon>Amphisphaeriales</taxon>
        <taxon>Apiosporaceae</taxon>
        <taxon>Apiospora</taxon>
    </lineage>
</organism>
<evidence type="ECO:0000313" key="4">
    <source>
        <dbReference type="Proteomes" id="UP001392437"/>
    </source>
</evidence>
<dbReference type="GO" id="GO:0005737">
    <property type="term" value="C:cytoplasm"/>
    <property type="evidence" value="ECO:0007669"/>
    <property type="project" value="TreeGrafter"/>
</dbReference>
<dbReference type="GO" id="GO:0006508">
    <property type="term" value="P:proteolysis"/>
    <property type="evidence" value="ECO:0007669"/>
    <property type="project" value="InterPro"/>
</dbReference>
<dbReference type="EMBL" id="JAQQWP010000011">
    <property type="protein sequence ID" value="KAK8095865.1"/>
    <property type="molecule type" value="Genomic_DNA"/>
</dbReference>
<accession>A0AAW0Q8J0</accession>
<dbReference type="GO" id="GO:0004197">
    <property type="term" value="F:cysteine-type endopeptidase activity"/>
    <property type="evidence" value="ECO:0007669"/>
    <property type="project" value="InterPro"/>
</dbReference>
<dbReference type="InterPro" id="IPR050452">
    <property type="entry name" value="Metacaspase"/>
</dbReference>
<dbReference type="Proteomes" id="UP001392437">
    <property type="component" value="Unassembled WGS sequence"/>
</dbReference>
<reference evidence="3 4" key="1">
    <citation type="submission" date="2023-01" db="EMBL/GenBank/DDBJ databases">
        <title>Analysis of 21 Apiospora genomes using comparative genomics revels a genus with tremendous synthesis potential of carbohydrate active enzymes and secondary metabolites.</title>
        <authorList>
            <person name="Sorensen T."/>
        </authorList>
    </citation>
    <scope>NUCLEOTIDE SEQUENCE [LARGE SCALE GENOMIC DNA]</scope>
    <source>
        <strain evidence="3 4">CBS 117206</strain>
    </source>
</reference>